<protein>
    <recommendedName>
        <fullName evidence="11">Potassium-transporting ATPase KdpC subunit</fullName>
    </recommendedName>
    <alternativeName>
        <fullName evidence="11">ATP phosphohydrolase [potassium-transporting] C chain</fullName>
    </alternativeName>
    <alternativeName>
        <fullName evidence="11">Potassium-binding and translocating subunit C</fullName>
    </alternativeName>
    <alternativeName>
        <fullName evidence="11">Potassium-translocating ATPase C chain</fullName>
    </alternativeName>
</protein>
<keyword evidence="7 11" id="KW-0630">Potassium</keyword>
<feature type="region of interest" description="Disordered" evidence="12">
    <location>
        <begin position="67"/>
        <end position="98"/>
    </location>
</feature>
<evidence type="ECO:0000256" key="1">
    <source>
        <dbReference type="ARBA" id="ARBA00022448"/>
    </source>
</evidence>
<evidence type="ECO:0000256" key="6">
    <source>
        <dbReference type="ARBA" id="ARBA00022840"/>
    </source>
</evidence>
<evidence type="ECO:0000256" key="9">
    <source>
        <dbReference type="ARBA" id="ARBA00023065"/>
    </source>
</evidence>
<dbReference type="GO" id="GO:0008556">
    <property type="term" value="F:P-type potassium transmembrane transporter activity"/>
    <property type="evidence" value="ECO:0007669"/>
    <property type="project" value="InterPro"/>
</dbReference>
<evidence type="ECO:0000256" key="7">
    <source>
        <dbReference type="ARBA" id="ARBA00022958"/>
    </source>
</evidence>
<organism evidence="13 14">
    <name type="scientific">Afipia massiliensis</name>
    <dbReference type="NCBI Taxonomy" id="211460"/>
    <lineage>
        <taxon>Bacteria</taxon>
        <taxon>Pseudomonadati</taxon>
        <taxon>Pseudomonadota</taxon>
        <taxon>Alphaproteobacteria</taxon>
        <taxon>Hyphomicrobiales</taxon>
        <taxon>Nitrobacteraceae</taxon>
        <taxon>Afipia</taxon>
    </lineage>
</organism>
<gene>
    <name evidence="11" type="primary">kdpC</name>
    <name evidence="13" type="ORF">HNQ36_000842</name>
</gene>
<evidence type="ECO:0000313" key="14">
    <source>
        <dbReference type="Proteomes" id="UP000521227"/>
    </source>
</evidence>
<dbReference type="NCBIfam" id="NF001454">
    <property type="entry name" value="PRK00315.1"/>
    <property type="match status" value="1"/>
</dbReference>
<evidence type="ECO:0000256" key="2">
    <source>
        <dbReference type="ARBA" id="ARBA00022475"/>
    </source>
</evidence>
<keyword evidence="10 11" id="KW-0472">Membrane</keyword>
<feature type="compositionally biased region" description="Polar residues" evidence="12">
    <location>
        <begin position="71"/>
        <end position="98"/>
    </location>
</feature>
<name>A0A840MWS5_9BRAD</name>
<keyword evidence="6 11" id="KW-0067">ATP-binding</keyword>
<dbReference type="GO" id="GO:0005886">
    <property type="term" value="C:plasma membrane"/>
    <property type="evidence" value="ECO:0007669"/>
    <property type="project" value="UniProtKB-SubCell"/>
</dbReference>
<keyword evidence="1 11" id="KW-0813">Transport</keyword>
<evidence type="ECO:0000256" key="10">
    <source>
        <dbReference type="ARBA" id="ARBA00023136"/>
    </source>
</evidence>
<comment type="function">
    <text evidence="11">Part of the high-affinity ATP-driven potassium transport (or Kdp) system, which catalyzes the hydrolysis of ATP coupled with the electrogenic transport of potassium into the cytoplasm. This subunit acts as a catalytic chaperone that increases the ATP-binding affinity of the ATP-hydrolyzing subunit KdpB by the formation of a transient KdpB/KdpC/ATP ternary complex.</text>
</comment>
<dbReference type="PANTHER" id="PTHR30042:SF2">
    <property type="entry name" value="POTASSIUM-TRANSPORTING ATPASE KDPC SUBUNIT"/>
    <property type="match status" value="1"/>
</dbReference>
<dbReference type="InterPro" id="IPR003820">
    <property type="entry name" value="KdpC"/>
</dbReference>
<sequence length="200" mass="20891">MLREIRPALVFLIGLVAITGLIYPLAMTGAAQVLFPYQAQGSLIEQDGKVIGSALIGQQFTEAKYFHGRPSATTGPDPQDSSKTGPAPYNASNSMGSNLGPTSKVLAERLASGVETLKKENSSAAVPVDLVTTSGSGLDPDISPAAALFQVPRVAKARGLPEARLRSLVEGMVATRSLGFLGEPRVNVLQLNLAMDKMGS</sequence>
<dbReference type="PANTHER" id="PTHR30042">
    <property type="entry name" value="POTASSIUM-TRANSPORTING ATPASE C CHAIN"/>
    <property type="match status" value="1"/>
</dbReference>
<evidence type="ECO:0000256" key="4">
    <source>
        <dbReference type="ARBA" id="ARBA00022692"/>
    </source>
</evidence>
<evidence type="ECO:0000256" key="11">
    <source>
        <dbReference type="HAMAP-Rule" id="MF_00276"/>
    </source>
</evidence>
<evidence type="ECO:0000256" key="12">
    <source>
        <dbReference type="SAM" id="MobiDB-lite"/>
    </source>
</evidence>
<evidence type="ECO:0000313" key="13">
    <source>
        <dbReference type="EMBL" id="MBB5050894.1"/>
    </source>
</evidence>
<dbReference type="Proteomes" id="UP000521227">
    <property type="component" value="Unassembled WGS sequence"/>
</dbReference>
<dbReference type="AlphaFoldDB" id="A0A840MWS5"/>
<comment type="subunit">
    <text evidence="11">The system is composed of three essential subunits: KdpA, KdpB and KdpC.</text>
</comment>
<dbReference type="GO" id="GO:0005524">
    <property type="term" value="F:ATP binding"/>
    <property type="evidence" value="ECO:0007669"/>
    <property type="project" value="UniProtKB-UniRule"/>
</dbReference>
<dbReference type="Pfam" id="PF02669">
    <property type="entry name" value="KdpC"/>
    <property type="match status" value="1"/>
</dbReference>
<dbReference type="RefSeq" id="WP_184082655.1">
    <property type="nucleotide sequence ID" value="NZ_JACHIJ010000001.1"/>
</dbReference>
<keyword evidence="9 11" id="KW-0406">Ion transport</keyword>
<keyword evidence="8 11" id="KW-1133">Transmembrane helix</keyword>
<dbReference type="PIRSF" id="PIRSF001296">
    <property type="entry name" value="K_ATPase_KdpC"/>
    <property type="match status" value="1"/>
</dbReference>
<dbReference type="NCBIfam" id="TIGR00681">
    <property type="entry name" value="kdpC"/>
    <property type="match status" value="1"/>
</dbReference>
<evidence type="ECO:0000256" key="8">
    <source>
        <dbReference type="ARBA" id="ARBA00022989"/>
    </source>
</evidence>
<dbReference type="EMBL" id="JACHIJ010000001">
    <property type="protein sequence ID" value="MBB5050894.1"/>
    <property type="molecule type" value="Genomic_DNA"/>
</dbReference>
<keyword evidence="3 11" id="KW-0633">Potassium transport</keyword>
<accession>A0A840MWS5</accession>
<keyword evidence="5 11" id="KW-0547">Nucleotide-binding</keyword>
<dbReference type="HAMAP" id="MF_00276">
    <property type="entry name" value="KdpC"/>
    <property type="match status" value="1"/>
</dbReference>
<reference evidence="13 14" key="1">
    <citation type="submission" date="2020-08" db="EMBL/GenBank/DDBJ databases">
        <title>Genomic Encyclopedia of Type Strains, Phase IV (KMG-IV): sequencing the most valuable type-strain genomes for metagenomic binning, comparative biology and taxonomic classification.</title>
        <authorList>
            <person name="Goeker M."/>
        </authorList>
    </citation>
    <scope>NUCLEOTIDE SEQUENCE [LARGE SCALE GENOMIC DNA]</scope>
    <source>
        <strain evidence="13 14">DSM 17498</strain>
    </source>
</reference>
<evidence type="ECO:0000256" key="5">
    <source>
        <dbReference type="ARBA" id="ARBA00022741"/>
    </source>
</evidence>
<comment type="subcellular location">
    <subcellularLocation>
        <location evidence="11">Cell membrane</location>
        <topology evidence="11">Single-pass membrane protein</topology>
    </subcellularLocation>
</comment>
<comment type="similarity">
    <text evidence="11">Belongs to the KdpC family.</text>
</comment>
<proteinExistence type="inferred from homology"/>
<evidence type="ECO:0000256" key="3">
    <source>
        <dbReference type="ARBA" id="ARBA00022538"/>
    </source>
</evidence>
<keyword evidence="4 11" id="KW-0812">Transmembrane</keyword>
<keyword evidence="2 11" id="KW-1003">Cell membrane</keyword>
<comment type="caution">
    <text evidence="13">The sequence shown here is derived from an EMBL/GenBank/DDBJ whole genome shotgun (WGS) entry which is preliminary data.</text>
</comment>
<dbReference type="NCBIfam" id="NF010603">
    <property type="entry name" value="PRK13999.1"/>
    <property type="match status" value="1"/>
</dbReference>